<dbReference type="Pfam" id="PF13223">
    <property type="entry name" value="DUF4031"/>
    <property type="match status" value="1"/>
</dbReference>
<gene>
    <name evidence="3" type="ORF">GM51_5330</name>
</gene>
<protein>
    <recommendedName>
        <fullName evidence="2">DUF4031 domain-containing protein</fullName>
    </recommendedName>
</protein>
<name>A0A094QDT7_9ZZZZ</name>
<feature type="region of interest" description="Disordered" evidence="1">
    <location>
        <begin position="60"/>
        <end position="80"/>
    </location>
</feature>
<comment type="caution">
    <text evidence="3">The sequence shown here is derived from an EMBL/GenBank/DDBJ whole genome shotgun (WGS) entry which is preliminary data.</text>
</comment>
<dbReference type="InterPro" id="IPR025109">
    <property type="entry name" value="DUF4031"/>
</dbReference>
<dbReference type="EMBL" id="JNSL01000022">
    <property type="protein sequence ID" value="KGA20369.1"/>
    <property type="molecule type" value="Genomic_DNA"/>
</dbReference>
<sequence>MVSDTSVAELKQFASELGLPDRGFQGDHFDVPDHMREIAIAAGAIEVTTREILKALYASGLRQPPKQRRGRPEQVPIHQP</sequence>
<reference evidence="3" key="1">
    <citation type="submission" date="2014-06" db="EMBL/GenBank/DDBJ databases">
        <title>Key roles for freshwater Actinobacteria revealed by deep metagenomic sequencing.</title>
        <authorList>
            <person name="Ghai R."/>
            <person name="Mizuno C.M."/>
            <person name="Picazo A."/>
            <person name="Camacho A."/>
            <person name="Rodriguez-Valera F."/>
        </authorList>
    </citation>
    <scope>NUCLEOTIDE SEQUENCE</scope>
</reference>
<organism evidence="3">
    <name type="scientific">freshwater metagenome</name>
    <dbReference type="NCBI Taxonomy" id="449393"/>
    <lineage>
        <taxon>unclassified sequences</taxon>
        <taxon>metagenomes</taxon>
        <taxon>ecological metagenomes</taxon>
    </lineage>
</organism>
<feature type="domain" description="DUF4031" evidence="2">
    <location>
        <begin position="1"/>
        <end position="57"/>
    </location>
</feature>
<dbReference type="AlphaFoldDB" id="A0A094QDT7"/>
<evidence type="ECO:0000313" key="3">
    <source>
        <dbReference type="EMBL" id="KGA20369.1"/>
    </source>
</evidence>
<proteinExistence type="predicted"/>
<evidence type="ECO:0000259" key="2">
    <source>
        <dbReference type="Pfam" id="PF13223"/>
    </source>
</evidence>
<evidence type="ECO:0000256" key="1">
    <source>
        <dbReference type="SAM" id="MobiDB-lite"/>
    </source>
</evidence>
<accession>A0A094QDT7</accession>